<dbReference type="InterPro" id="IPR000719">
    <property type="entry name" value="Prot_kinase_dom"/>
</dbReference>
<keyword evidence="1 3" id="KW-0547">Nucleotide-binding</keyword>
<evidence type="ECO:0000256" key="1">
    <source>
        <dbReference type="ARBA" id="ARBA00022741"/>
    </source>
</evidence>
<evidence type="ECO:0000256" key="5">
    <source>
        <dbReference type="SAM" id="MobiDB-lite"/>
    </source>
</evidence>
<evidence type="ECO:0000256" key="3">
    <source>
        <dbReference type="PROSITE-ProRule" id="PRU10141"/>
    </source>
</evidence>
<dbReference type="InterPro" id="IPR017441">
    <property type="entry name" value="Protein_kinase_ATP_BS"/>
</dbReference>
<dbReference type="PROSITE" id="PS00107">
    <property type="entry name" value="PROTEIN_KINASE_ATP"/>
    <property type="match status" value="1"/>
</dbReference>
<dbReference type="GO" id="GO:0004674">
    <property type="term" value="F:protein serine/threonine kinase activity"/>
    <property type="evidence" value="ECO:0007669"/>
    <property type="project" value="UniProtKB-KW"/>
</dbReference>
<dbReference type="Gene3D" id="1.10.510.10">
    <property type="entry name" value="Transferase(Phosphotransferase) domain 1"/>
    <property type="match status" value="1"/>
</dbReference>
<accession>A0AAJ7TG35</accession>
<gene>
    <name evidence="8" type="primary">LOC116945787</name>
</gene>
<keyword evidence="4" id="KW-0723">Serine/threonine-protein kinase</keyword>
<evidence type="ECO:0000313" key="7">
    <source>
        <dbReference type="Proteomes" id="UP001318040"/>
    </source>
</evidence>
<keyword evidence="7" id="KW-1185">Reference proteome</keyword>
<comment type="similarity">
    <text evidence="4">Belongs to the protein kinase superfamily.</text>
</comment>
<protein>
    <submittedName>
        <fullName evidence="8">Serine/threonine-protein kinase H1-like</fullName>
    </submittedName>
</protein>
<evidence type="ECO:0000313" key="8">
    <source>
        <dbReference type="RefSeq" id="XP_032816211.1"/>
    </source>
</evidence>
<dbReference type="Pfam" id="PF00069">
    <property type="entry name" value="Pkinase"/>
    <property type="match status" value="1"/>
</dbReference>
<dbReference type="SMART" id="SM00220">
    <property type="entry name" value="S_TKc"/>
    <property type="match status" value="1"/>
</dbReference>
<feature type="domain" description="Protein kinase" evidence="6">
    <location>
        <begin position="96"/>
        <end position="355"/>
    </location>
</feature>
<reference evidence="8" key="1">
    <citation type="submission" date="2025-08" db="UniProtKB">
        <authorList>
            <consortium name="RefSeq"/>
        </authorList>
    </citation>
    <scope>IDENTIFICATION</scope>
    <source>
        <tissue evidence="8">Sperm</tissue>
    </source>
</reference>
<evidence type="ECO:0000259" key="6">
    <source>
        <dbReference type="PROSITE" id="PS50011"/>
    </source>
</evidence>
<evidence type="ECO:0000256" key="2">
    <source>
        <dbReference type="ARBA" id="ARBA00022840"/>
    </source>
</evidence>
<feature type="region of interest" description="Disordered" evidence="5">
    <location>
        <begin position="246"/>
        <end position="267"/>
    </location>
</feature>
<dbReference type="Proteomes" id="UP001318040">
    <property type="component" value="Chromosome 25"/>
</dbReference>
<sequence length="355" mass="38698">MGCAHSKILPDCPKGGHVDFVKTATSGVEKQRSKEGRTKGGRTKDKQFDDPCLLKAAAALAAAGDGGDIGGEYIDPSSRKVAKYRAKFDARVTAKYDLKALIGRGSFSSVVRAEHRSSRQPYAIKLVETSATEGREACACELAVLRRVRHPNVVQLIEVFETPTRTYLVMELATGGELFDRILARGSFTERDAARALSMLLEGARYLHALGIAHRDLKPENLLYYHPGADSRLFITDFGLAGNVRAGQGHGQGQGRGHEENEDGPESCVRTACGTPEYMPPEVLSRRGAFTQAVDMWAIGVISYILLSGTMPFEEETRSRLFRAILRGKYSYVGEVRAEEARSEGVEWGGGARGD</sequence>
<keyword evidence="2 3" id="KW-0067">ATP-binding</keyword>
<feature type="compositionally biased region" description="Basic and acidic residues" evidence="5">
    <location>
        <begin position="29"/>
        <end position="46"/>
    </location>
</feature>
<dbReference type="SUPFAM" id="SSF56112">
    <property type="entry name" value="Protein kinase-like (PK-like)"/>
    <property type="match status" value="1"/>
</dbReference>
<dbReference type="KEGG" id="pmrn:116945787"/>
<dbReference type="InterPro" id="IPR008271">
    <property type="entry name" value="Ser/Thr_kinase_AS"/>
</dbReference>
<keyword evidence="4" id="KW-0808">Transferase</keyword>
<dbReference type="RefSeq" id="XP_032816211.1">
    <property type="nucleotide sequence ID" value="XM_032960320.1"/>
</dbReference>
<name>A0AAJ7TG35_PETMA</name>
<organism evidence="7 8">
    <name type="scientific">Petromyzon marinus</name>
    <name type="common">Sea lamprey</name>
    <dbReference type="NCBI Taxonomy" id="7757"/>
    <lineage>
        <taxon>Eukaryota</taxon>
        <taxon>Metazoa</taxon>
        <taxon>Chordata</taxon>
        <taxon>Craniata</taxon>
        <taxon>Vertebrata</taxon>
        <taxon>Cyclostomata</taxon>
        <taxon>Hyperoartia</taxon>
        <taxon>Petromyzontiformes</taxon>
        <taxon>Petromyzontidae</taxon>
        <taxon>Petromyzon</taxon>
    </lineage>
</organism>
<evidence type="ECO:0000256" key="4">
    <source>
        <dbReference type="RuleBase" id="RU000304"/>
    </source>
</evidence>
<feature type="region of interest" description="Disordered" evidence="5">
    <location>
        <begin position="26"/>
        <end position="46"/>
    </location>
</feature>
<dbReference type="PANTHER" id="PTHR24347">
    <property type="entry name" value="SERINE/THREONINE-PROTEIN KINASE"/>
    <property type="match status" value="1"/>
</dbReference>
<dbReference type="GO" id="GO:0005524">
    <property type="term" value="F:ATP binding"/>
    <property type="evidence" value="ECO:0007669"/>
    <property type="project" value="UniProtKB-UniRule"/>
</dbReference>
<dbReference type="PROSITE" id="PS50011">
    <property type="entry name" value="PROTEIN_KINASE_DOM"/>
    <property type="match status" value="1"/>
</dbReference>
<proteinExistence type="inferred from homology"/>
<dbReference type="InterPro" id="IPR011009">
    <property type="entry name" value="Kinase-like_dom_sf"/>
</dbReference>
<feature type="binding site" evidence="3">
    <location>
        <position position="125"/>
    </location>
    <ligand>
        <name>ATP</name>
        <dbReference type="ChEBI" id="CHEBI:30616"/>
    </ligand>
</feature>
<dbReference type="FunFam" id="1.10.510.10:FF:000571">
    <property type="entry name" value="Maternal embryonic leucine zipper kinase"/>
    <property type="match status" value="1"/>
</dbReference>
<keyword evidence="4" id="KW-0418">Kinase</keyword>
<dbReference type="AlphaFoldDB" id="A0AAJ7TG35"/>
<dbReference type="PROSITE" id="PS00108">
    <property type="entry name" value="PROTEIN_KINASE_ST"/>
    <property type="match status" value="1"/>
</dbReference>